<dbReference type="AlphaFoldDB" id="A0A4U6X9L4"/>
<reference evidence="2 3" key="1">
    <citation type="journal article" date="2019" name="PLoS ONE">
        <title>Comparative genome analysis indicates high evolutionary potential of pathogenicity genes in Colletotrichum tanaceti.</title>
        <authorList>
            <person name="Lelwala R.V."/>
            <person name="Korhonen P.K."/>
            <person name="Young N.D."/>
            <person name="Scott J.B."/>
            <person name="Ades P.A."/>
            <person name="Gasser R.B."/>
            <person name="Taylor P.W.J."/>
        </authorList>
    </citation>
    <scope>NUCLEOTIDE SEQUENCE [LARGE SCALE GENOMIC DNA]</scope>
    <source>
        <strain evidence="2">BRIP57314</strain>
    </source>
</reference>
<dbReference type="Proteomes" id="UP000310108">
    <property type="component" value="Unassembled WGS sequence"/>
</dbReference>
<name>A0A4U6X9L4_9PEZI</name>
<evidence type="ECO:0000313" key="3">
    <source>
        <dbReference type="Proteomes" id="UP000310108"/>
    </source>
</evidence>
<evidence type="ECO:0000313" key="2">
    <source>
        <dbReference type="EMBL" id="TKW51974.1"/>
    </source>
</evidence>
<protein>
    <recommendedName>
        <fullName evidence="1">Aminoglycoside phosphotransferase domain-containing protein</fullName>
    </recommendedName>
</protein>
<dbReference type="OrthoDB" id="8300194at2759"/>
<dbReference type="CDD" id="cd05120">
    <property type="entry name" value="APH_ChoK_like"/>
    <property type="match status" value="1"/>
</dbReference>
<gene>
    <name evidence="2" type="ORF">CTA1_12418</name>
</gene>
<evidence type="ECO:0000259" key="1">
    <source>
        <dbReference type="Pfam" id="PF01636"/>
    </source>
</evidence>
<dbReference type="Gene3D" id="3.90.1200.10">
    <property type="match status" value="1"/>
</dbReference>
<comment type="caution">
    <text evidence="2">The sequence shown here is derived from an EMBL/GenBank/DDBJ whole genome shotgun (WGS) entry which is preliminary data.</text>
</comment>
<dbReference type="PANTHER" id="PTHR21310:SF55">
    <property type="entry name" value="AMINOGLYCOSIDE PHOSPHOTRANSFERASE DOMAIN-CONTAINING PROTEIN"/>
    <property type="match status" value="1"/>
</dbReference>
<dbReference type="PANTHER" id="PTHR21310">
    <property type="entry name" value="AMINOGLYCOSIDE PHOSPHOTRANSFERASE-RELATED-RELATED"/>
    <property type="match status" value="1"/>
</dbReference>
<dbReference type="SUPFAM" id="SSF56112">
    <property type="entry name" value="Protein kinase-like (PK-like)"/>
    <property type="match status" value="1"/>
</dbReference>
<sequence length="302" mass="34421">MLFRSQKVAFLHSFETVSPLPGKSHSMSPNTEAENAGLITRLLVILFVAARNQKHLRRLWKPSPGLIFVFNICIKVKPGASLAEANAIRFVARHTSIPVPKVYCAFVHKGATYLVMSKMRGRVAWYGWQTRTEESKSIILDQLRQMVSELRSVPPPEGTCVGDVDGGPFYDCRLPSKLLWGPFATTRDFHEALATGFDFDTHYANLPDDVHELFEFYRQSSTRLVLTHGDLSSLNILVQGDDVVGIVDWETAGWLPPYWEYTCAKYVNPYNEFWAAEIDGFLEPMPHELRMERIRQKYFGAF</sequence>
<dbReference type="EMBL" id="PJEX01000270">
    <property type="protein sequence ID" value="TKW51974.1"/>
    <property type="molecule type" value="Genomic_DNA"/>
</dbReference>
<feature type="domain" description="Aminoglycoside phosphotransferase" evidence="1">
    <location>
        <begin position="81"/>
        <end position="279"/>
    </location>
</feature>
<organism evidence="2 3">
    <name type="scientific">Colletotrichum tanaceti</name>
    <dbReference type="NCBI Taxonomy" id="1306861"/>
    <lineage>
        <taxon>Eukaryota</taxon>
        <taxon>Fungi</taxon>
        <taxon>Dikarya</taxon>
        <taxon>Ascomycota</taxon>
        <taxon>Pezizomycotina</taxon>
        <taxon>Sordariomycetes</taxon>
        <taxon>Hypocreomycetidae</taxon>
        <taxon>Glomerellales</taxon>
        <taxon>Glomerellaceae</taxon>
        <taxon>Colletotrichum</taxon>
        <taxon>Colletotrichum destructivum species complex</taxon>
    </lineage>
</organism>
<keyword evidence="3" id="KW-1185">Reference proteome</keyword>
<proteinExistence type="predicted"/>
<dbReference type="InterPro" id="IPR051678">
    <property type="entry name" value="AGP_Transferase"/>
</dbReference>
<accession>A0A4U6X9L4</accession>
<dbReference type="Pfam" id="PF01636">
    <property type="entry name" value="APH"/>
    <property type="match status" value="1"/>
</dbReference>
<dbReference type="STRING" id="1306861.A0A4U6X9L4"/>
<dbReference type="InterPro" id="IPR011009">
    <property type="entry name" value="Kinase-like_dom_sf"/>
</dbReference>
<dbReference type="InterPro" id="IPR002575">
    <property type="entry name" value="Aminoglycoside_PTrfase"/>
</dbReference>